<evidence type="ECO:0000313" key="2">
    <source>
        <dbReference type="Proteomes" id="UP000887013"/>
    </source>
</evidence>
<keyword evidence="2" id="KW-1185">Reference proteome</keyword>
<dbReference type="AlphaFoldDB" id="A0A8X6QSZ2"/>
<gene>
    <name evidence="1" type="ORF">NPIL_219771</name>
</gene>
<proteinExistence type="predicted"/>
<protein>
    <submittedName>
        <fullName evidence="1">Uncharacterized protein</fullName>
    </submittedName>
</protein>
<dbReference type="EMBL" id="BMAW01034323">
    <property type="protein sequence ID" value="GFU34791.1"/>
    <property type="molecule type" value="Genomic_DNA"/>
</dbReference>
<comment type="caution">
    <text evidence="1">The sequence shown here is derived from an EMBL/GenBank/DDBJ whole genome shotgun (WGS) entry which is preliminary data.</text>
</comment>
<name>A0A8X6QSZ2_NEPPI</name>
<sequence>MWKCCGKTFSDYRKYFAHVFIFHNKNADYERTNASNRNDRTTLDESQDGCSKQIRVTKNSTGMNEYKKDISTVDSISITNDSDRIIETSTKNECKKNIAHASMKTEFAPTAQHSYGWLQTNNFFRLAKTVS</sequence>
<accession>A0A8X6QSZ2</accession>
<dbReference type="Proteomes" id="UP000887013">
    <property type="component" value="Unassembled WGS sequence"/>
</dbReference>
<organism evidence="1 2">
    <name type="scientific">Nephila pilipes</name>
    <name type="common">Giant wood spider</name>
    <name type="synonym">Nephila maculata</name>
    <dbReference type="NCBI Taxonomy" id="299642"/>
    <lineage>
        <taxon>Eukaryota</taxon>
        <taxon>Metazoa</taxon>
        <taxon>Ecdysozoa</taxon>
        <taxon>Arthropoda</taxon>
        <taxon>Chelicerata</taxon>
        <taxon>Arachnida</taxon>
        <taxon>Araneae</taxon>
        <taxon>Araneomorphae</taxon>
        <taxon>Entelegynae</taxon>
        <taxon>Araneoidea</taxon>
        <taxon>Nephilidae</taxon>
        <taxon>Nephila</taxon>
    </lineage>
</organism>
<reference evidence="1" key="1">
    <citation type="submission" date="2020-08" db="EMBL/GenBank/DDBJ databases">
        <title>Multicomponent nature underlies the extraordinary mechanical properties of spider dragline silk.</title>
        <authorList>
            <person name="Kono N."/>
            <person name="Nakamura H."/>
            <person name="Mori M."/>
            <person name="Yoshida Y."/>
            <person name="Ohtoshi R."/>
            <person name="Malay A.D."/>
            <person name="Moran D.A.P."/>
            <person name="Tomita M."/>
            <person name="Numata K."/>
            <person name="Arakawa K."/>
        </authorList>
    </citation>
    <scope>NUCLEOTIDE SEQUENCE</scope>
</reference>
<evidence type="ECO:0000313" key="1">
    <source>
        <dbReference type="EMBL" id="GFU34791.1"/>
    </source>
</evidence>